<gene>
    <name evidence="1" type="ORF">SG34_032850</name>
</gene>
<dbReference type="EMBL" id="CP059734">
    <property type="protein sequence ID" value="WDE08699.1"/>
    <property type="molecule type" value="Genomic_DNA"/>
</dbReference>
<reference evidence="1 2" key="2">
    <citation type="journal article" date="2022" name="Mar. Drugs">
        <title>Bioassay-Guided Fractionation Leads to the Detection of Cholic Acid Generated by the Rare Thalassomonas sp.</title>
        <authorList>
            <person name="Pheiffer F."/>
            <person name="Schneider Y.K."/>
            <person name="Hansen E.H."/>
            <person name="Andersen J.H."/>
            <person name="Isaksson J."/>
            <person name="Busche T."/>
            <person name="R C."/>
            <person name="Kalinowski J."/>
            <person name="Zyl L.V."/>
            <person name="Trindade M."/>
        </authorList>
    </citation>
    <scope>NUCLEOTIDE SEQUENCE [LARGE SCALE GENOMIC DNA]</scope>
    <source>
        <strain evidence="1 2">XOM25</strain>
    </source>
</reference>
<organism evidence="1 2">
    <name type="scientific">Thalassomonas viridans</name>
    <dbReference type="NCBI Taxonomy" id="137584"/>
    <lineage>
        <taxon>Bacteria</taxon>
        <taxon>Pseudomonadati</taxon>
        <taxon>Pseudomonadota</taxon>
        <taxon>Gammaproteobacteria</taxon>
        <taxon>Alteromonadales</taxon>
        <taxon>Colwelliaceae</taxon>
        <taxon>Thalassomonas</taxon>
    </lineage>
</organism>
<evidence type="ECO:0000313" key="2">
    <source>
        <dbReference type="Proteomes" id="UP000032352"/>
    </source>
</evidence>
<accession>A0AAF0CED7</accession>
<protein>
    <submittedName>
        <fullName evidence="1">Uncharacterized protein</fullName>
    </submittedName>
</protein>
<dbReference type="Proteomes" id="UP000032352">
    <property type="component" value="Chromosome pTvir"/>
</dbReference>
<evidence type="ECO:0000313" key="1">
    <source>
        <dbReference type="EMBL" id="WDE08699.1"/>
    </source>
</evidence>
<proteinExistence type="predicted"/>
<keyword evidence="2" id="KW-1185">Reference proteome</keyword>
<name>A0AAF0CED7_9GAMM</name>
<sequence>MSTTFYITDKLFTDLDTTNITNEGDVENATSYGTFNDLETMELLTSADLPSQFTSSQDKYTLDEYISLLWQQARDGLGYPYNTRYDFLVARVKSGDTTFTQYGGYDRLKQYKALVDDNDAAELQTLITNHHGVSKDIEGSAEALLARAGIDTQEEAAQLVHNIISEYKANNLTLQDGQPHIFKVAQTIDPTDLYEYKGTYKEDFNTRRFEKYREDHSTLTFEIELDYDEILHAALKMALYDPIDDNQNLSDSLFAFLYQNYSDLTDNTQIREAYDPQKLYRNLIPDAFINNDALEEATADAMAMTGLDLYQMEYNYNQRHPNDKLYLTPKLWNGEGRAYRAILAAAEEWQEIYKEYPGTIHLDNHERWDEFTAWVRAVDPDKKYFKSDIYYPELRGDRFYIVYPTAYPAIQQQFEKFKAATRDTIEAVEEHILMKDRFMQSHREYLNIKERQYKATAKELSSMNKMIDAAREWHEWIGVFERKNNKSANLQQADAEKYQEFIKWITSSDVASPSANDYRPYIDWANDYDNGDTILNDEELTTLYTDIGDYLKSLENRTSLVTVDANEFLTRFNEGLEFLSMVLKRIQTTLENVLRNL</sequence>
<dbReference type="KEGG" id="tvd:SG34_032850"/>
<dbReference type="AlphaFoldDB" id="A0AAF0CED7"/>
<reference evidence="1 2" key="1">
    <citation type="journal article" date="2015" name="Genome Announc.">
        <title>Draft Genome Sequences of Marine Isolates of Thalassomonas viridans and Thalassomonas actiniarum.</title>
        <authorList>
            <person name="Olonade I."/>
            <person name="van Zyl L.J."/>
            <person name="Trindade M."/>
        </authorList>
    </citation>
    <scope>NUCLEOTIDE SEQUENCE [LARGE SCALE GENOMIC DNA]</scope>
    <source>
        <strain evidence="1 2">XOM25</strain>
    </source>
</reference>
<dbReference type="RefSeq" id="WP_044842355.1">
    <property type="nucleotide sequence ID" value="NZ_CP059734.1"/>
</dbReference>